<feature type="coiled-coil region" evidence="1">
    <location>
        <begin position="155"/>
        <end position="196"/>
    </location>
</feature>
<keyword evidence="1" id="KW-0175">Coiled coil</keyword>
<proteinExistence type="predicted"/>
<reference evidence="2 3" key="1">
    <citation type="submission" date="2015-11" db="EMBL/GenBank/DDBJ databases">
        <authorList>
            <person name="Hill K.K."/>
            <person name="Shirey T.B."/>
            <person name="Raphael B."/>
            <person name="Daligault H.E."/>
            <person name="Davenport K.W."/>
            <person name="Bruce D.C."/>
            <person name="Foley B.T."/>
            <person name="Johnson S.L."/>
        </authorList>
    </citation>
    <scope>NUCLEOTIDE SEQUENCE [LARGE SCALE GENOMIC DNA]</scope>
    <source>
        <strain evidence="2 3">CDC_1632</strain>
    </source>
</reference>
<protein>
    <submittedName>
        <fullName evidence="2">Uncharacterized protein</fullName>
    </submittedName>
</protein>
<sequence>MILRHRDWDIEKNLERSMTIKEFIKDIVLTDVNKKYKYYRITMNESIDGKKNFIIYYQDNKIKSHHSTGIEFDYKKMLNKKIHSDYSERIIRAEDIISMDFDFELEKKHKQLNNNKVYKIVEELKKEWEQEMLERDNIKKVFKDSVSKDDLIICIRQLVENLEKENLENSKLQHQIDRCREKEENLQQQIKWLEYRLDNKI</sequence>
<evidence type="ECO:0000256" key="1">
    <source>
        <dbReference type="SAM" id="Coils"/>
    </source>
</evidence>
<name>A0A1L3NLX8_CLOSG</name>
<dbReference type="Proteomes" id="UP000182204">
    <property type="component" value="Chromosome"/>
</dbReference>
<dbReference type="RefSeq" id="WP_072587197.1">
    <property type="nucleotide sequence ID" value="NZ_CP013243.1"/>
</dbReference>
<dbReference type="EMBL" id="CP013243">
    <property type="protein sequence ID" value="APH17146.1"/>
    <property type="molecule type" value="Genomic_DNA"/>
</dbReference>
<organism evidence="2 3">
    <name type="scientific">Clostridium sporogenes</name>
    <dbReference type="NCBI Taxonomy" id="1509"/>
    <lineage>
        <taxon>Bacteria</taxon>
        <taxon>Bacillati</taxon>
        <taxon>Bacillota</taxon>
        <taxon>Clostridia</taxon>
        <taxon>Eubacteriales</taxon>
        <taxon>Clostridiaceae</taxon>
        <taxon>Clostridium</taxon>
    </lineage>
</organism>
<dbReference type="AlphaFoldDB" id="A0A1L3NLX8"/>
<accession>A0A1L3NLX8</accession>
<gene>
    <name evidence="2" type="ORF">NPD5_4193</name>
</gene>
<evidence type="ECO:0000313" key="3">
    <source>
        <dbReference type="Proteomes" id="UP000182204"/>
    </source>
</evidence>
<evidence type="ECO:0000313" key="2">
    <source>
        <dbReference type="EMBL" id="APH17146.1"/>
    </source>
</evidence>